<feature type="region of interest" description="Disordered" evidence="1">
    <location>
        <begin position="923"/>
        <end position="1008"/>
    </location>
</feature>
<feature type="compositionally biased region" description="Polar residues" evidence="1">
    <location>
        <begin position="681"/>
        <end position="698"/>
    </location>
</feature>
<dbReference type="PROSITE" id="PS50041">
    <property type="entry name" value="C_TYPE_LECTIN_2"/>
    <property type="match status" value="1"/>
</dbReference>
<feature type="compositionally biased region" description="Low complexity" evidence="1">
    <location>
        <begin position="306"/>
        <end position="320"/>
    </location>
</feature>
<dbReference type="InterPro" id="IPR016186">
    <property type="entry name" value="C-type_lectin-like/link_sf"/>
</dbReference>
<feature type="compositionally biased region" description="Low complexity" evidence="1">
    <location>
        <begin position="934"/>
        <end position="954"/>
    </location>
</feature>
<feature type="non-terminal residue" evidence="3">
    <location>
        <position position="1345"/>
    </location>
</feature>
<reference evidence="4" key="1">
    <citation type="submission" date="2015-09" db="EMBL/GenBank/DDBJ databases">
        <authorList>
            <consortium name="Pathogen Informatics"/>
        </authorList>
    </citation>
    <scope>NUCLEOTIDE SEQUENCE [LARGE SCALE GENOMIC DNA]</scope>
    <source>
        <strain evidence="4">Lake Konstanz</strain>
    </source>
</reference>
<feature type="compositionally biased region" description="Low complexity" evidence="1">
    <location>
        <begin position="967"/>
        <end position="981"/>
    </location>
</feature>
<evidence type="ECO:0000313" key="4">
    <source>
        <dbReference type="Proteomes" id="UP000051952"/>
    </source>
</evidence>
<feature type="compositionally biased region" description="Low complexity" evidence="1">
    <location>
        <begin position="1093"/>
        <end position="1102"/>
    </location>
</feature>
<accession>A0A0S4JDR5</accession>
<feature type="domain" description="C-type lectin" evidence="2">
    <location>
        <begin position="1"/>
        <end position="131"/>
    </location>
</feature>
<feature type="compositionally biased region" description="Polar residues" evidence="1">
    <location>
        <begin position="1183"/>
        <end position="1193"/>
    </location>
</feature>
<feature type="region of interest" description="Disordered" evidence="1">
    <location>
        <begin position="278"/>
        <end position="347"/>
    </location>
</feature>
<protein>
    <recommendedName>
        <fullName evidence="2">C-type lectin domain-containing protein</fullName>
    </recommendedName>
</protein>
<feature type="compositionally biased region" description="Polar residues" evidence="1">
    <location>
        <begin position="714"/>
        <end position="752"/>
    </location>
</feature>
<name>A0A0S4JDR5_BODSA</name>
<feature type="region of interest" description="Disordered" evidence="1">
    <location>
        <begin position="1147"/>
        <end position="1290"/>
    </location>
</feature>
<evidence type="ECO:0000313" key="3">
    <source>
        <dbReference type="EMBL" id="CUG89500.1"/>
    </source>
</evidence>
<dbReference type="Gene3D" id="3.10.100.10">
    <property type="entry name" value="Mannose-Binding Protein A, subunit A"/>
    <property type="match status" value="4"/>
</dbReference>
<feature type="compositionally biased region" description="Low complexity" evidence="1">
    <location>
        <begin position="1051"/>
        <end position="1064"/>
    </location>
</feature>
<feature type="compositionally biased region" description="Low complexity" evidence="1">
    <location>
        <begin position="330"/>
        <end position="347"/>
    </location>
</feature>
<feature type="compositionally biased region" description="Low complexity" evidence="1">
    <location>
        <begin position="1147"/>
        <end position="1176"/>
    </location>
</feature>
<feature type="compositionally biased region" description="Polar residues" evidence="1">
    <location>
        <begin position="923"/>
        <end position="933"/>
    </location>
</feature>
<dbReference type="VEuPathDB" id="TriTrypDB:BSAL_21760"/>
<organism evidence="3 4">
    <name type="scientific">Bodo saltans</name>
    <name type="common">Flagellated protozoan</name>
    <dbReference type="NCBI Taxonomy" id="75058"/>
    <lineage>
        <taxon>Eukaryota</taxon>
        <taxon>Discoba</taxon>
        <taxon>Euglenozoa</taxon>
        <taxon>Kinetoplastea</taxon>
        <taxon>Metakinetoplastina</taxon>
        <taxon>Eubodonida</taxon>
        <taxon>Bodonidae</taxon>
        <taxon>Bodo</taxon>
    </lineage>
</organism>
<dbReference type="InterPro" id="IPR016187">
    <property type="entry name" value="CTDL_fold"/>
</dbReference>
<dbReference type="Proteomes" id="UP000051952">
    <property type="component" value="Unassembled WGS sequence"/>
</dbReference>
<feature type="non-terminal residue" evidence="3">
    <location>
        <position position="1"/>
    </location>
</feature>
<feature type="compositionally biased region" description="Low complexity" evidence="1">
    <location>
        <begin position="1224"/>
        <end position="1241"/>
    </location>
</feature>
<feature type="compositionally biased region" description="Low complexity" evidence="1">
    <location>
        <begin position="753"/>
        <end position="764"/>
    </location>
</feature>
<dbReference type="InterPro" id="IPR001304">
    <property type="entry name" value="C-type_lectin-like"/>
</dbReference>
<evidence type="ECO:0000259" key="2">
    <source>
        <dbReference type="PROSITE" id="PS50041"/>
    </source>
</evidence>
<dbReference type="CDD" id="cd00037">
    <property type="entry name" value="CLECT"/>
    <property type="match status" value="4"/>
</dbReference>
<feature type="compositionally biased region" description="Polar residues" evidence="1">
    <location>
        <begin position="1281"/>
        <end position="1290"/>
    </location>
</feature>
<feature type="region of interest" description="Disordered" evidence="1">
    <location>
        <begin position="1031"/>
        <end position="1130"/>
    </location>
</feature>
<feature type="compositionally biased region" description="Polar residues" evidence="1">
    <location>
        <begin position="1110"/>
        <end position="1130"/>
    </location>
</feature>
<dbReference type="EMBL" id="CYKH01001745">
    <property type="protein sequence ID" value="CUG89500.1"/>
    <property type="molecule type" value="Genomic_DNA"/>
</dbReference>
<feature type="compositionally biased region" description="Polar residues" evidence="1">
    <location>
        <begin position="1201"/>
        <end position="1218"/>
    </location>
</feature>
<feature type="compositionally biased region" description="Polar residues" evidence="1">
    <location>
        <begin position="1242"/>
        <end position="1259"/>
    </location>
</feature>
<feature type="compositionally biased region" description="Polar residues" evidence="1">
    <location>
        <begin position="986"/>
        <end position="1008"/>
    </location>
</feature>
<feature type="compositionally biased region" description="Polar residues" evidence="1">
    <location>
        <begin position="295"/>
        <end position="305"/>
    </location>
</feature>
<feature type="compositionally biased region" description="Polar residues" evidence="1">
    <location>
        <begin position="1031"/>
        <end position="1050"/>
    </location>
</feature>
<feature type="compositionally biased region" description="Low complexity" evidence="1">
    <location>
        <begin position="1260"/>
        <end position="1272"/>
    </location>
</feature>
<feature type="region of interest" description="Disordered" evidence="1">
    <location>
        <begin position="681"/>
        <end position="764"/>
    </location>
</feature>
<keyword evidence="4" id="KW-1185">Reference proteome</keyword>
<gene>
    <name evidence="3" type="ORF">BSAL_21760</name>
</gene>
<dbReference type="SUPFAM" id="SSF56436">
    <property type="entry name" value="C-type lectin-like"/>
    <property type="match status" value="4"/>
</dbReference>
<proteinExistence type="predicted"/>
<sequence length="1345" mass="142997">WAAVMSSPTFAQCQTQCALRDGGFVTSIESSSENNIIVGIIPNGVNQLMIGVNRVANVTGQWRWTEGPLGLENGGLGRIVPTGGSCSSGTYCSWALGQPGGSDVVTGISSFLGFNIWSGSSNGSSSNGGCACKRFKSVFFIVPLPTIVTTLQNDCDTACFQVLPRSYTAWILSSDENDAVSELFWPRVEGYYVLGGNALGDNQNFIWTKIGKTFASRSSGCSSGAYCNFNTNQPTNGVSQSQIVIYSGNASNHETATWNDRNPTNTMNGCVCRYSPGTETASHTEEVTTEVTETNSFSQSEDLSITNTLTLTKTSTNTKSPRTPSNSQQSSETVSTTPSASVTPSETISKATVTEHVGYERFRYWFVEVSLPMQTSCNVFCGADGGFPAYATSAGENQRIMMSIPTHVHTALLGASRTYDSVNYRWVAGPLGARNENHGAPFFNGPTLGTGACTLYCNFQTGMPNATSTATQVIMYGPASGALFGQWRNAEPGDGEGCLCMNIVFHTYSQNVSRSDSLTVSLTSPNPYWFYSLGTTANNFYQCRSACQKTIGGQMASIRSAYENQMALDVLPSNMNIGQVLLGGVLAGSGNTLSYYWSEGIFSSSYQKIWTGNSTFNGTCAQKFCNFVTANITETANLTLQEGTLVTMWVDGPLRGYWGEGVANNTKGCLCQRAETTVSARLTNTRSVPPTISESRSMTDSEEWSPTSSTSPSFEASNTVTLSNDITMSNSKTPSSTPSQTASDPPTFSNSVSEELSPSTTKSKSPVPLDFWFHPAQGATFSQCRKLCALRTNGFLATVENSVEAQQVFKTLPVNAKGMLGGSRLTDASNYRWTEGPLSIEDGGLGYLFYSGATDSGGGSCVTYCNWVTGQPASGSIAYAYAANNGQWKSGNDGIGTGCVCERHNTFSLRLSPSSTRNHTNTITVIATPSTTDSELPSLSGSGSSSKELSNSRSKTIRLSFSRTLIATPSPTTTASQSPETATEDPTPSHNTMSLSYQQSVSTTVSGPTLTLSESQEASLTPTLLESISLSPSKDISASRSTTNRTVGNLSPSKTQTPTQQQSESDSKESSLTVSASNEPSATETLNPSITQSKDSSSSVTVSKDKSFSARSMSQTDSVTPTETQQPSMSASINFSFTETRDFSESRSSSLSNSFTTSASFTQAKSKSLRSPSPTLTRPPPTHTGSLSLNPTLTKRKRTHSATLSVEPTPTQTGTFQLSETKSRSPSSSTSQEASRSASVSADTNTAQVSFSASRTPNASHTASSSSSVSNSWEKTKASRSKSPNTTVTRLPTKTATISEELSPTRTMTLSESGSWTYSTTFSDTMSREIASATVTRSPILSPTS</sequence>
<evidence type="ECO:0000256" key="1">
    <source>
        <dbReference type="SAM" id="MobiDB-lite"/>
    </source>
</evidence>
<feature type="compositionally biased region" description="Low complexity" evidence="1">
    <location>
        <begin position="704"/>
        <end position="713"/>
    </location>
</feature>
<feature type="compositionally biased region" description="Polar residues" evidence="1">
    <location>
        <begin position="1072"/>
        <end position="1092"/>
    </location>
</feature>